<dbReference type="AlphaFoldDB" id="A0A517QUG2"/>
<keyword evidence="2" id="KW-1185">Reference proteome</keyword>
<evidence type="ECO:0000313" key="2">
    <source>
        <dbReference type="Proteomes" id="UP000315724"/>
    </source>
</evidence>
<sequence>MTKAFSASDKELSIMNNERNQLKQLQQLASRRQFLEQSGLTLGSIALANLLSEESRAATIDQPMAVRDGHFPAKIKNVIFMFMAGGPSQLELFEPKPMLNKFHGKVPPESLTKGRRFAFLKPDTKLLGCERSFQKYGESGMDLSELLPHHQSIVDEVCWLRGVRTDVFNHGPAKLFMNCGFQAPGRPSLGAWATYGLGSESQNLPGFVVLQSGPRGPRAGNTLWSSGFLPTSYQGVPFRSSGSPILNLDNPPGISREAQADFTSTVGQLNQLRMDATSDPEIATRINAYETAFAMQASAPELMEVEQESEATLNQYGIEAGKPSFGKNCLLARRLVERGVRFVQLYHTDWDHHGGKGADLRDAMQKICKEVDQAAAALVLDLKARGLLDETLVIWGGEFGRTPMGEVRDSIGRDHHIDAFTMWMAGGGLKPGHIHGSTDDLGFGVDTGEVHVHDLHATILHLLGLDHKRLTYRFQGRDFRLTDVHGNVVKEILA</sequence>
<dbReference type="PANTHER" id="PTHR43737:SF1">
    <property type="entry name" value="DUF1501 DOMAIN-CONTAINING PROTEIN"/>
    <property type="match status" value="1"/>
</dbReference>
<gene>
    <name evidence="1" type="ORF">Mal48_45580</name>
</gene>
<dbReference type="SUPFAM" id="SSF53649">
    <property type="entry name" value="Alkaline phosphatase-like"/>
    <property type="match status" value="1"/>
</dbReference>
<dbReference type="KEGG" id="tpol:Mal48_45580"/>
<proteinExistence type="predicted"/>
<dbReference type="PROSITE" id="PS51318">
    <property type="entry name" value="TAT"/>
    <property type="match status" value="1"/>
</dbReference>
<dbReference type="EMBL" id="CP036267">
    <property type="protein sequence ID" value="QDT35282.1"/>
    <property type="molecule type" value="Genomic_DNA"/>
</dbReference>
<evidence type="ECO:0000313" key="1">
    <source>
        <dbReference type="EMBL" id="QDT35282.1"/>
    </source>
</evidence>
<reference evidence="1 2" key="1">
    <citation type="submission" date="2019-02" db="EMBL/GenBank/DDBJ databases">
        <title>Deep-cultivation of Planctomycetes and their phenomic and genomic characterization uncovers novel biology.</title>
        <authorList>
            <person name="Wiegand S."/>
            <person name="Jogler M."/>
            <person name="Boedeker C."/>
            <person name="Pinto D."/>
            <person name="Vollmers J."/>
            <person name="Rivas-Marin E."/>
            <person name="Kohn T."/>
            <person name="Peeters S.H."/>
            <person name="Heuer A."/>
            <person name="Rast P."/>
            <person name="Oberbeckmann S."/>
            <person name="Bunk B."/>
            <person name="Jeske O."/>
            <person name="Meyerdierks A."/>
            <person name="Storesund J.E."/>
            <person name="Kallscheuer N."/>
            <person name="Luecker S."/>
            <person name="Lage O.M."/>
            <person name="Pohl T."/>
            <person name="Merkel B.J."/>
            <person name="Hornburger P."/>
            <person name="Mueller R.-W."/>
            <person name="Bruemmer F."/>
            <person name="Labrenz M."/>
            <person name="Spormann A.M."/>
            <person name="Op den Camp H."/>
            <person name="Overmann J."/>
            <person name="Amann R."/>
            <person name="Jetten M.S.M."/>
            <person name="Mascher T."/>
            <person name="Medema M.H."/>
            <person name="Devos D.P."/>
            <person name="Kaster A.-K."/>
            <person name="Ovreas L."/>
            <person name="Rohde M."/>
            <person name="Galperin M.Y."/>
            <person name="Jogler C."/>
        </authorList>
    </citation>
    <scope>NUCLEOTIDE SEQUENCE [LARGE SCALE GENOMIC DNA]</scope>
    <source>
        <strain evidence="1 2">Mal48</strain>
    </source>
</reference>
<dbReference type="Proteomes" id="UP000315724">
    <property type="component" value="Chromosome"/>
</dbReference>
<dbReference type="Pfam" id="PF07394">
    <property type="entry name" value="DUF1501"/>
    <property type="match status" value="1"/>
</dbReference>
<dbReference type="PANTHER" id="PTHR43737">
    <property type="entry name" value="BLL7424 PROTEIN"/>
    <property type="match status" value="1"/>
</dbReference>
<dbReference type="InterPro" id="IPR010869">
    <property type="entry name" value="DUF1501"/>
</dbReference>
<dbReference type="InterPro" id="IPR017850">
    <property type="entry name" value="Alkaline_phosphatase_core_sf"/>
</dbReference>
<evidence type="ECO:0008006" key="3">
    <source>
        <dbReference type="Google" id="ProtNLM"/>
    </source>
</evidence>
<name>A0A517QUG2_9PLAN</name>
<organism evidence="1 2">
    <name type="scientific">Thalassoglobus polymorphus</name>
    <dbReference type="NCBI Taxonomy" id="2527994"/>
    <lineage>
        <taxon>Bacteria</taxon>
        <taxon>Pseudomonadati</taxon>
        <taxon>Planctomycetota</taxon>
        <taxon>Planctomycetia</taxon>
        <taxon>Planctomycetales</taxon>
        <taxon>Planctomycetaceae</taxon>
        <taxon>Thalassoglobus</taxon>
    </lineage>
</organism>
<dbReference type="InterPro" id="IPR006311">
    <property type="entry name" value="TAT_signal"/>
</dbReference>
<protein>
    <recommendedName>
        <fullName evidence="3">Sulfatase</fullName>
    </recommendedName>
</protein>
<dbReference type="Gene3D" id="3.40.720.10">
    <property type="entry name" value="Alkaline Phosphatase, subunit A"/>
    <property type="match status" value="1"/>
</dbReference>
<accession>A0A517QUG2</accession>